<dbReference type="AlphaFoldDB" id="A0AAW6T3X6"/>
<keyword evidence="3" id="KW-1185">Reference proteome</keyword>
<dbReference type="RefSeq" id="WP_281488315.1">
    <property type="nucleotide sequence ID" value="NZ_JASATX010000002.1"/>
</dbReference>
<accession>A0AAW6T3X6</accession>
<keyword evidence="1" id="KW-0472">Membrane</keyword>
<keyword evidence="1" id="KW-1133">Transmembrane helix</keyword>
<evidence type="ECO:0000313" key="3">
    <source>
        <dbReference type="Proteomes" id="UP001321506"/>
    </source>
</evidence>
<sequence>MDPYRRYAGFLAVFAVVLHVAIVVAAFGLISLYSGTDPISDPDVGRIVGPLMVGLSAVVLLVFLMINGMNTPADQQRLSVPFAFAMGIAAIAVYVLVGGLLTATGTGEPLAFVLFVGATLISPYAITVGLSAFVITVLYQWVLTLRIDRTGRPRWPWENPDDV</sequence>
<protein>
    <recommendedName>
        <fullName evidence="4">Tripartite tricarboxylate transporter TctB family protein</fullName>
    </recommendedName>
</protein>
<evidence type="ECO:0008006" key="4">
    <source>
        <dbReference type="Google" id="ProtNLM"/>
    </source>
</evidence>
<comment type="caution">
    <text evidence="2">The sequence shown here is derived from an EMBL/GenBank/DDBJ whole genome shotgun (WGS) entry which is preliminary data.</text>
</comment>
<feature type="transmembrane region" description="Helical" evidence="1">
    <location>
        <begin position="78"/>
        <end position="97"/>
    </location>
</feature>
<reference evidence="2 3" key="1">
    <citation type="submission" date="2023-04" db="EMBL/GenBank/DDBJ databases">
        <title>Klugiella caeni sp. nov. isolated from the sludge of biochemical tank.</title>
        <authorList>
            <person name="Geng K."/>
        </authorList>
    </citation>
    <scope>NUCLEOTIDE SEQUENCE [LARGE SCALE GENOMIC DNA]</scope>
    <source>
        <strain evidence="2 3">YN-L-19</strain>
    </source>
</reference>
<feature type="transmembrane region" description="Helical" evidence="1">
    <location>
        <begin position="7"/>
        <end position="35"/>
    </location>
</feature>
<dbReference type="InterPro" id="IPR046124">
    <property type="entry name" value="DUF6121"/>
</dbReference>
<gene>
    <name evidence="2" type="ORF">QF206_06065</name>
</gene>
<dbReference type="EMBL" id="JASATX010000002">
    <property type="protein sequence ID" value="MDI2098526.1"/>
    <property type="molecule type" value="Genomic_DNA"/>
</dbReference>
<feature type="transmembrane region" description="Helical" evidence="1">
    <location>
        <begin position="47"/>
        <end position="66"/>
    </location>
</feature>
<name>A0AAW6T3X6_9MICO</name>
<dbReference type="Proteomes" id="UP001321506">
    <property type="component" value="Unassembled WGS sequence"/>
</dbReference>
<keyword evidence="1" id="KW-0812">Transmembrane</keyword>
<feature type="transmembrane region" description="Helical" evidence="1">
    <location>
        <begin position="109"/>
        <end position="142"/>
    </location>
</feature>
<evidence type="ECO:0000313" key="2">
    <source>
        <dbReference type="EMBL" id="MDI2098526.1"/>
    </source>
</evidence>
<evidence type="ECO:0000256" key="1">
    <source>
        <dbReference type="SAM" id="Phobius"/>
    </source>
</evidence>
<proteinExistence type="predicted"/>
<organism evidence="2 3">
    <name type="scientific">Ruicaihuangia caeni</name>
    <dbReference type="NCBI Taxonomy" id="3042517"/>
    <lineage>
        <taxon>Bacteria</taxon>
        <taxon>Bacillati</taxon>
        <taxon>Actinomycetota</taxon>
        <taxon>Actinomycetes</taxon>
        <taxon>Micrococcales</taxon>
        <taxon>Microbacteriaceae</taxon>
        <taxon>Ruicaihuangia</taxon>
    </lineage>
</organism>
<dbReference type="Pfam" id="PF19616">
    <property type="entry name" value="DUF6121"/>
    <property type="match status" value="1"/>
</dbReference>